<evidence type="ECO:0000313" key="2">
    <source>
        <dbReference type="EMBL" id="KJA28307.1"/>
    </source>
</evidence>
<evidence type="ECO:0000256" key="1">
    <source>
        <dbReference type="SAM" id="MobiDB-lite"/>
    </source>
</evidence>
<proteinExistence type="predicted"/>
<feature type="compositionally biased region" description="Low complexity" evidence="1">
    <location>
        <begin position="112"/>
        <end position="121"/>
    </location>
</feature>
<sequence length="160" mass="17630">MPALPYSKDPTSTDAHARHSALQRRKLQIKTYPLHASNELDDGAVCAMQSHTLGCRRFHSAMVYNRASRSERIRRQASVSAGPGVVFLRVLHTWMRPNSGAVPAPRRRARRQVPPAGARGPCAGKDRRESDGIPGTQRIRGRHIETPPGAPARRGWDSGT</sequence>
<feature type="region of interest" description="Disordered" evidence="1">
    <location>
        <begin position="97"/>
        <end position="160"/>
    </location>
</feature>
<keyword evidence="3" id="KW-1185">Reference proteome</keyword>
<protein>
    <submittedName>
        <fullName evidence="2">Uncharacterized protein</fullName>
    </submittedName>
</protein>
<dbReference type="Proteomes" id="UP000054270">
    <property type="component" value="Unassembled WGS sequence"/>
</dbReference>
<dbReference type="AlphaFoldDB" id="A0A0D2LKN4"/>
<name>A0A0D2LKN4_HYPSF</name>
<gene>
    <name evidence="2" type="ORF">HYPSUDRAFT_197206</name>
</gene>
<evidence type="ECO:0000313" key="3">
    <source>
        <dbReference type="Proteomes" id="UP000054270"/>
    </source>
</evidence>
<organism evidence="2 3">
    <name type="scientific">Hypholoma sublateritium (strain FD-334 SS-4)</name>
    <dbReference type="NCBI Taxonomy" id="945553"/>
    <lineage>
        <taxon>Eukaryota</taxon>
        <taxon>Fungi</taxon>
        <taxon>Dikarya</taxon>
        <taxon>Basidiomycota</taxon>
        <taxon>Agaricomycotina</taxon>
        <taxon>Agaricomycetes</taxon>
        <taxon>Agaricomycetidae</taxon>
        <taxon>Agaricales</taxon>
        <taxon>Agaricineae</taxon>
        <taxon>Strophariaceae</taxon>
        <taxon>Hypholoma</taxon>
    </lineage>
</organism>
<reference evidence="3" key="1">
    <citation type="submission" date="2014-04" db="EMBL/GenBank/DDBJ databases">
        <title>Evolutionary Origins and Diversification of the Mycorrhizal Mutualists.</title>
        <authorList>
            <consortium name="DOE Joint Genome Institute"/>
            <consortium name="Mycorrhizal Genomics Consortium"/>
            <person name="Kohler A."/>
            <person name="Kuo A."/>
            <person name="Nagy L.G."/>
            <person name="Floudas D."/>
            <person name="Copeland A."/>
            <person name="Barry K.W."/>
            <person name="Cichocki N."/>
            <person name="Veneault-Fourrey C."/>
            <person name="LaButti K."/>
            <person name="Lindquist E.A."/>
            <person name="Lipzen A."/>
            <person name="Lundell T."/>
            <person name="Morin E."/>
            <person name="Murat C."/>
            <person name="Riley R."/>
            <person name="Ohm R."/>
            <person name="Sun H."/>
            <person name="Tunlid A."/>
            <person name="Henrissat B."/>
            <person name="Grigoriev I.V."/>
            <person name="Hibbett D.S."/>
            <person name="Martin F."/>
        </authorList>
    </citation>
    <scope>NUCLEOTIDE SEQUENCE [LARGE SCALE GENOMIC DNA]</scope>
    <source>
        <strain evidence="3">FD-334 SS-4</strain>
    </source>
</reference>
<dbReference type="EMBL" id="KN817521">
    <property type="protein sequence ID" value="KJA28307.1"/>
    <property type="molecule type" value="Genomic_DNA"/>
</dbReference>
<accession>A0A0D2LKN4</accession>